<dbReference type="EMBL" id="CAFBMN010000040">
    <property type="protein sequence ID" value="CAB4906135.1"/>
    <property type="molecule type" value="Genomic_DNA"/>
</dbReference>
<organism evidence="1">
    <name type="scientific">freshwater metagenome</name>
    <dbReference type="NCBI Taxonomy" id="449393"/>
    <lineage>
        <taxon>unclassified sequences</taxon>
        <taxon>metagenomes</taxon>
        <taxon>ecological metagenomes</taxon>
    </lineage>
</organism>
<reference evidence="1" key="1">
    <citation type="submission" date="2020-05" db="EMBL/GenBank/DDBJ databases">
        <authorList>
            <person name="Chiriac C."/>
            <person name="Salcher M."/>
            <person name="Ghai R."/>
            <person name="Kavagutti S V."/>
        </authorList>
    </citation>
    <scope>NUCLEOTIDE SEQUENCE</scope>
</reference>
<protein>
    <submittedName>
        <fullName evidence="1">Unannotated protein</fullName>
    </submittedName>
</protein>
<name>A0A6J7GMT2_9ZZZZ</name>
<sequence length="143" mass="15469">MIRSDVPVALARGVLKNLTSIGIAKNPPPTPNSPVIRPMARENKISRRSGTFFSSSCCGGLSHIDVAAPIKTRENPNKRALSLMKREIHEPPMFATMPSSQIVKPSRRSTSRFLNFGITPEVADAKTIASAAVDAWCGVKSKK</sequence>
<evidence type="ECO:0000313" key="2">
    <source>
        <dbReference type="EMBL" id="CAB5019967.1"/>
    </source>
</evidence>
<dbReference type="AlphaFoldDB" id="A0A6J7GMT2"/>
<gene>
    <name evidence="1" type="ORF">UFOPK3587_00779</name>
    <name evidence="2" type="ORF">UFOPK4114_00782</name>
</gene>
<accession>A0A6J7GMT2</accession>
<proteinExistence type="predicted"/>
<dbReference type="EMBL" id="CAFBPP010000031">
    <property type="protein sequence ID" value="CAB5019967.1"/>
    <property type="molecule type" value="Genomic_DNA"/>
</dbReference>
<evidence type="ECO:0000313" key="1">
    <source>
        <dbReference type="EMBL" id="CAB4906135.1"/>
    </source>
</evidence>